<protein>
    <recommendedName>
        <fullName evidence="4">C2H2-type domain-containing protein</fullName>
    </recommendedName>
</protein>
<name>A0AAQ3M506_9PEZI</name>
<gene>
    <name evidence="5" type="ORF">R9X50_00278800</name>
</gene>
<feature type="compositionally biased region" description="Low complexity" evidence="3">
    <location>
        <begin position="426"/>
        <end position="436"/>
    </location>
</feature>
<evidence type="ECO:0000313" key="5">
    <source>
        <dbReference type="EMBL" id="WPG99965.1"/>
    </source>
</evidence>
<feature type="region of interest" description="Disordered" evidence="3">
    <location>
        <begin position="886"/>
        <end position="946"/>
    </location>
</feature>
<keyword evidence="6" id="KW-1185">Reference proteome</keyword>
<feature type="domain" description="C2H2-type" evidence="4">
    <location>
        <begin position="972"/>
        <end position="999"/>
    </location>
</feature>
<reference evidence="5 6" key="1">
    <citation type="submission" date="2023-11" db="EMBL/GenBank/DDBJ databases">
        <title>An acidophilic fungus is an integral part of prey digestion in a carnivorous sundew plant.</title>
        <authorList>
            <person name="Tsai I.J."/>
        </authorList>
    </citation>
    <scope>NUCLEOTIDE SEQUENCE [LARGE SCALE GENOMIC DNA]</scope>
    <source>
        <strain evidence="5">169a</strain>
    </source>
</reference>
<feature type="region of interest" description="Disordered" evidence="3">
    <location>
        <begin position="465"/>
        <end position="605"/>
    </location>
</feature>
<feature type="region of interest" description="Disordered" evidence="3">
    <location>
        <begin position="763"/>
        <end position="793"/>
    </location>
</feature>
<dbReference type="AlphaFoldDB" id="A0AAQ3M506"/>
<feature type="compositionally biased region" description="Basic and acidic residues" evidence="3">
    <location>
        <begin position="886"/>
        <end position="906"/>
    </location>
</feature>
<evidence type="ECO:0000259" key="4">
    <source>
        <dbReference type="PROSITE" id="PS50157"/>
    </source>
</evidence>
<dbReference type="EMBL" id="CP138583">
    <property type="protein sequence ID" value="WPG99965.1"/>
    <property type="molecule type" value="Genomic_DNA"/>
</dbReference>
<evidence type="ECO:0000256" key="1">
    <source>
        <dbReference type="PROSITE-ProRule" id="PRU00042"/>
    </source>
</evidence>
<dbReference type="Gene3D" id="3.30.160.60">
    <property type="entry name" value="Classic Zinc Finger"/>
    <property type="match status" value="1"/>
</dbReference>
<feature type="region of interest" description="Disordered" evidence="3">
    <location>
        <begin position="396"/>
        <end position="440"/>
    </location>
</feature>
<evidence type="ECO:0000256" key="2">
    <source>
        <dbReference type="SAM" id="Coils"/>
    </source>
</evidence>
<dbReference type="GO" id="GO:0008270">
    <property type="term" value="F:zinc ion binding"/>
    <property type="evidence" value="ECO:0007669"/>
    <property type="project" value="UniProtKB-KW"/>
</dbReference>
<keyword evidence="2" id="KW-0175">Coiled coil</keyword>
<keyword evidence="1" id="KW-0863">Zinc-finger</keyword>
<keyword evidence="1" id="KW-0862">Zinc</keyword>
<feature type="compositionally biased region" description="Low complexity" evidence="3">
    <location>
        <begin position="399"/>
        <end position="418"/>
    </location>
</feature>
<feature type="compositionally biased region" description="Polar residues" evidence="3">
    <location>
        <begin position="594"/>
        <end position="605"/>
    </location>
</feature>
<sequence>MAEVFGVACGALQVADAGIKLAETLYEYLDTVRNASKQLESVALQVKVTSSTLRSLGELLEDHEAEKVCSQHVVADAQLAFKGCEKTFLDVEDTFRALIRSDGPSIGKVTTAGRWVYPFKKGKLETLQANLERLKTTLLLMLSVLTYARESKNRTIDNVSKLEDQKRHIQTLMKDRQEATKRHDELLAAFSRFDTNDQSQPPPKYNIQAELDSTARDVGGMGTGTHMNSFMVTSTIPSVVAPLQFEPVQGQMEIDKQKIIEHLSNCAEAVARLSQEINKAASMFSFNKTTTFAPIDQSFRHVTEKVQLMLQETKHPGYPPNAPHVSARNTQTMVSGYQQQVEIVEQQSENLIPIPLSPPPRRLLDHQIQLMMLEEENKKRILAGRDEVEVNLSLEHRQQAQQQMQQRQKSRQQPQVAQVAHRQWGSSCTTEESTSEPPDKLETWQKQLTKLQHRNNIMFPQRADERSEMLSSLPTQHPKEYSAPVQAQAQQAAQQSAVSVLPPPPLPPLHRGSRDREDMSFARGTLGDDDSDFDFESFLPDNSSGKADETKGSYEEQDEEDMDKTKPEIQVDPKSPPYNPVSEPHSGRPPLPPTSQLGSNPPSVNMAISATQSPVGGHALDEYNTQLMLLEQENQRRVLLERQRQDMVKSAPQSQVNNPGRAEYRMQLMLLDQQNKRRLLMARQEQDRVKSAPQSQVNNPERAEYRMQLRLLDQQNKRRLLMARQEQDMSTSVDASEAHVTCPADSNMDIDIETRAAKEEKLVPSMRQSLRRGRAKSDMNSAAPTAPAGEMLSSTPSQHIAQNTLDKPAFSLLRSPSTAALTSPILPSIASPGSRDVFSRSTALIEPSSSKGRLVPIGPGILLGSASTQEEFATMPYTDAKVEHGTDELEEKKNAENGARDDEALNSRRRSRKAPANSPTFGRAMARSSQSNSSTRATDHPDSRAPNVHEAVANLSSAGEASRRVQKHPATFQCKLCDRKFTRAYNWASHLCTHTDSEKTRKKKRAHIDERKEGSAVEDDAGEEEPPMKRQDRASSSTETLATMDTDAPLLGAQVDDVDDLLRLWTTVGVE</sequence>
<feature type="compositionally biased region" description="Polar residues" evidence="3">
    <location>
        <begin position="1034"/>
        <end position="1043"/>
    </location>
</feature>
<accession>A0AAQ3M506</accession>
<dbReference type="PROSITE" id="PS00028">
    <property type="entry name" value="ZINC_FINGER_C2H2_1"/>
    <property type="match status" value="1"/>
</dbReference>
<evidence type="ECO:0000313" key="6">
    <source>
        <dbReference type="Proteomes" id="UP001303373"/>
    </source>
</evidence>
<dbReference type="GO" id="GO:0006355">
    <property type="term" value="P:regulation of DNA-templated transcription"/>
    <property type="evidence" value="ECO:0007669"/>
    <property type="project" value="InterPro"/>
</dbReference>
<feature type="coiled-coil region" evidence="2">
    <location>
        <begin position="162"/>
        <end position="189"/>
    </location>
</feature>
<feature type="compositionally biased region" description="Low complexity" evidence="3">
    <location>
        <begin position="482"/>
        <end position="500"/>
    </location>
</feature>
<feature type="region of interest" description="Disordered" evidence="3">
    <location>
        <begin position="996"/>
        <end position="1049"/>
    </location>
</feature>
<feature type="compositionally biased region" description="Acidic residues" evidence="3">
    <location>
        <begin position="1016"/>
        <end position="1025"/>
    </location>
</feature>
<organism evidence="5 6">
    <name type="scientific">Acrodontium crateriforme</name>
    <dbReference type="NCBI Taxonomy" id="150365"/>
    <lineage>
        <taxon>Eukaryota</taxon>
        <taxon>Fungi</taxon>
        <taxon>Dikarya</taxon>
        <taxon>Ascomycota</taxon>
        <taxon>Pezizomycotina</taxon>
        <taxon>Dothideomycetes</taxon>
        <taxon>Dothideomycetidae</taxon>
        <taxon>Mycosphaerellales</taxon>
        <taxon>Teratosphaeriaceae</taxon>
        <taxon>Acrodontium</taxon>
    </lineage>
</organism>
<dbReference type="PROSITE" id="PS50157">
    <property type="entry name" value="ZINC_FINGER_C2H2_2"/>
    <property type="match status" value="1"/>
</dbReference>
<evidence type="ECO:0000256" key="3">
    <source>
        <dbReference type="SAM" id="MobiDB-lite"/>
    </source>
</evidence>
<keyword evidence="1" id="KW-0479">Metal-binding</keyword>
<dbReference type="InterPro" id="IPR013087">
    <property type="entry name" value="Znf_C2H2_type"/>
</dbReference>
<dbReference type="InterPro" id="IPR039327">
    <property type="entry name" value="CON7-like"/>
</dbReference>
<feature type="compositionally biased region" description="Polar residues" evidence="3">
    <location>
        <begin position="927"/>
        <end position="936"/>
    </location>
</feature>
<proteinExistence type="predicted"/>
<dbReference type="PANTHER" id="PTHR36167:SF4">
    <property type="entry name" value="FUNGAL N-TERMINAL DOMAIN-CONTAINING PROTEIN"/>
    <property type="match status" value="1"/>
</dbReference>
<dbReference type="Proteomes" id="UP001303373">
    <property type="component" value="Chromosome 4"/>
</dbReference>
<dbReference type="PANTHER" id="PTHR36167">
    <property type="entry name" value="C2H2 FINGER DOMAIN TRANSCRIPTION FACTOR (EUROFUNG)-RELATED"/>
    <property type="match status" value="1"/>
</dbReference>